<feature type="transmembrane region" description="Helical" evidence="1">
    <location>
        <begin position="58"/>
        <end position="78"/>
    </location>
</feature>
<dbReference type="PANTHER" id="PTHR34300:SF2">
    <property type="entry name" value="QUEUOSINE PRECURSOR TRANSPORTER-RELATED"/>
    <property type="match status" value="1"/>
</dbReference>
<protein>
    <recommendedName>
        <fullName evidence="1">Probable queuosine precursor transporter</fullName>
        <shortName evidence="1">Q precursor transporter</shortName>
    </recommendedName>
</protein>
<keyword evidence="1" id="KW-0472">Membrane</keyword>
<comment type="function">
    <text evidence="1">Involved in the import of queuosine (Q) precursors, required for Q precursor salvage.</text>
</comment>
<feature type="transmembrane region" description="Helical" evidence="1">
    <location>
        <begin position="126"/>
        <end position="147"/>
    </location>
</feature>
<dbReference type="EMBL" id="JBBMEX010000001">
    <property type="protein sequence ID" value="MEQ2556278.1"/>
    <property type="molecule type" value="Genomic_DNA"/>
</dbReference>
<feature type="transmembrane region" description="Helical" evidence="1">
    <location>
        <begin position="30"/>
        <end position="52"/>
    </location>
</feature>
<keyword evidence="1" id="KW-0813">Transport</keyword>
<accession>A0ABV1H986</accession>
<dbReference type="Pfam" id="PF02592">
    <property type="entry name" value="Vut_1"/>
    <property type="match status" value="1"/>
</dbReference>
<evidence type="ECO:0000313" key="2">
    <source>
        <dbReference type="EMBL" id="MEQ2556278.1"/>
    </source>
</evidence>
<keyword evidence="3" id="KW-1185">Reference proteome</keyword>
<keyword evidence="1" id="KW-1003">Cell membrane</keyword>
<dbReference type="RefSeq" id="WP_353529266.1">
    <property type="nucleotide sequence ID" value="NZ_JBBMEX010000001.1"/>
</dbReference>
<dbReference type="Proteomes" id="UP001454489">
    <property type="component" value="Unassembled WGS sequence"/>
</dbReference>
<name>A0ABV1H986_9FIRM</name>
<keyword evidence="1" id="KW-0812">Transmembrane</keyword>
<dbReference type="HAMAP" id="MF_02088">
    <property type="entry name" value="Q_prec_transport"/>
    <property type="match status" value="1"/>
</dbReference>
<keyword evidence="1" id="KW-1133">Transmembrane helix</keyword>
<proteinExistence type="inferred from homology"/>
<dbReference type="InterPro" id="IPR003744">
    <property type="entry name" value="YhhQ"/>
</dbReference>
<feature type="transmembrane region" description="Helical" evidence="1">
    <location>
        <begin position="6"/>
        <end position="25"/>
    </location>
</feature>
<gene>
    <name evidence="2" type="ORF">WMO43_00070</name>
</gene>
<feature type="transmembrane region" description="Helical" evidence="1">
    <location>
        <begin position="172"/>
        <end position="192"/>
    </location>
</feature>
<dbReference type="PANTHER" id="PTHR34300">
    <property type="entry name" value="QUEUOSINE PRECURSOR TRANSPORTER-RELATED"/>
    <property type="match status" value="1"/>
</dbReference>
<comment type="subcellular location">
    <subcellularLocation>
        <location evidence="1">Cell membrane</location>
        <topology evidence="1">Multi-pass membrane protein</topology>
    </subcellularLocation>
</comment>
<comment type="caution">
    <text evidence="2">The sequence shown here is derived from an EMBL/GenBank/DDBJ whole genome shotgun (WGS) entry which is preliminary data.</text>
</comment>
<evidence type="ECO:0000313" key="3">
    <source>
        <dbReference type="Proteomes" id="UP001454489"/>
    </source>
</evidence>
<dbReference type="NCBIfam" id="TIGR00697">
    <property type="entry name" value="queuosine precursor transporter"/>
    <property type="match status" value="1"/>
</dbReference>
<feature type="transmembrane region" description="Helical" evidence="1">
    <location>
        <begin position="85"/>
        <end position="106"/>
    </location>
</feature>
<feature type="transmembrane region" description="Helical" evidence="1">
    <location>
        <begin position="198"/>
        <end position="223"/>
    </location>
</feature>
<organism evidence="2 3">
    <name type="scientific">Maccoyibacter intestinihominis</name>
    <dbReference type="NCBI Taxonomy" id="3133499"/>
    <lineage>
        <taxon>Bacteria</taxon>
        <taxon>Bacillati</taxon>
        <taxon>Bacillota</taxon>
        <taxon>Clostridia</taxon>
        <taxon>Lachnospirales</taxon>
        <taxon>Lachnospiraceae</taxon>
        <taxon>Maccoyibacter</taxon>
    </lineage>
</organism>
<reference evidence="2 3" key="1">
    <citation type="submission" date="2024-03" db="EMBL/GenBank/DDBJ databases">
        <title>Human intestinal bacterial collection.</title>
        <authorList>
            <person name="Pauvert C."/>
            <person name="Hitch T.C.A."/>
            <person name="Clavel T."/>
        </authorList>
    </citation>
    <scope>NUCLEOTIDE SEQUENCE [LARGE SCALE GENOMIC DNA]</scope>
    <source>
        <strain evidence="2 3">CLA-AA-H185</strain>
    </source>
</reference>
<evidence type="ECO:0000256" key="1">
    <source>
        <dbReference type="HAMAP-Rule" id="MF_02088"/>
    </source>
</evidence>
<comment type="similarity">
    <text evidence="1">Belongs to the vitamin uptake transporter (VUT/ECF) (TC 2.A.88) family. Q precursor transporter subfamily.</text>
</comment>
<sequence length="238" mass="27249">MPNELLLILSLLITFSFVLAAFYFFKEQGLFLWTTIATIAANIEVLIIVNAFGMEMTLGNILFASTFLVTDILSELYGKKEAQKAVYLGIATSVIFICISQSWLLYTPNQNDFVMPSMKTIFSNTPRLMLVGILVYVIVQLFDVWLYHKWWDFTNRKWGDARRFLWLRNNGSTLVSQALNTILFNVGAFWGIYSAKTIVSIALSSYVIFLVTSLADTPFVYLARYLKDKNIFFRAGRD</sequence>